<protein>
    <submittedName>
        <fullName evidence="1">Uncharacterized protein</fullName>
    </submittedName>
</protein>
<name>A0A0F9HRA8_9ZZZZ</name>
<gene>
    <name evidence="1" type="ORF">LCGC14_1674150</name>
</gene>
<dbReference type="EMBL" id="LAZR01014412">
    <property type="protein sequence ID" value="KKM17612.1"/>
    <property type="molecule type" value="Genomic_DNA"/>
</dbReference>
<organism evidence="1">
    <name type="scientific">marine sediment metagenome</name>
    <dbReference type="NCBI Taxonomy" id="412755"/>
    <lineage>
        <taxon>unclassified sequences</taxon>
        <taxon>metagenomes</taxon>
        <taxon>ecological metagenomes</taxon>
    </lineage>
</organism>
<comment type="caution">
    <text evidence="1">The sequence shown here is derived from an EMBL/GenBank/DDBJ whole genome shotgun (WGS) entry which is preliminary data.</text>
</comment>
<proteinExistence type="predicted"/>
<reference evidence="1" key="1">
    <citation type="journal article" date="2015" name="Nature">
        <title>Complex archaea that bridge the gap between prokaryotes and eukaryotes.</title>
        <authorList>
            <person name="Spang A."/>
            <person name="Saw J.H."/>
            <person name="Jorgensen S.L."/>
            <person name="Zaremba-Niedzwiedzka K."/>
            <person name="Martijn J."/>
            <person name="Lind A.E."/>
            <person name="van Eijk R."/>
            <person name="Schleper C."/>
            <person name="Guy L."/>
            <person name="Ettema T.J."/>
        </authorList>
    </citation>
    <scope>NUCLEOTIDE SEQUENCE</scope>
</reference>
<sequence>TMKMLKPIRKAWGGFANGKLDWVFPAPAYAHEDFGPAAVFRTKAEAMHFYEDVRRIEIYPARTKEPTP</sequence>
<accession>A0A0F9HRA8</accession>
<evidence type="ECO:0000313" key="1">
    <source>
        <dbReference type="EMBL" id="KKM17612.1"/>
    </source>
</evidence>
<dbReference type="AlphaFoldDB" id="A0A0F9HRA8"/>
<feature type="non-terminal residue" evidence="1">
    <location>
        <position position="1"/>
    </location>
</feature>